<dbReference type="OrthoDB" id="9805889at2"/>
<protein>
    <submittedName>
        <fullName evidence="1">Flavin and coenzyme A sequestration protein dodecin</fullName>
    </submittedName>
</protein>
<dbReference type="InterPro" id="IPR025543">
    <property type="entry name" value="Dodecin-like"/>
</dbReference>
<proteinExistence type="predicted"/>
<dbReference type="SUPFAM" id="SSF89807">
    <property type="entry name" value="Dodecin-like"/>
    <property type="match status" value="1"/>
</dbReference>
<dbReference type="KEGG" id="pca:Pcar_3012"/>
<organism evidence="1 2">
    <name type="scientific">Syntrophotalea carbinolica (strain DSM 2380 / NBRC 103641 / GraBd1)</name>
    <name type="common">Pelobacter carbinolicus</name>
    <dbReference type="NCBI Taxonomy" id="338963"/>
    <lineage>
        <taxon>Bacteria</taxon>
        <taxon>Pseudomonadati</taxon>
        <taxon>Thermodesulfobacteriota</taxon>
        <taxon>Desulfuromonadia</taxon>
        <taxon>Desulfuromonadales</taxon>
        <taxon>Syntrophotaleaceae</taxon>
        <taxon>Syntrophotalea</taxon>
    </lineage>
</organism>
<dbReference type="EMBL" id="CP000142">
    <property type="protein sequence ID" value="ABA90247.1"/>
    <property type="molecule type" value="Genomic_DNA"/>
</dbReference>
<gene>
    <name evidence="1" type="ordered locus">Pcar_3012</name>
</gene>
<accession>Q3A060</accession>
<dbReference type="STRING" id="338963.Pcar_3012"/>
<reference evidence="2" key="1">
    <citation type="submission" date="2005-10" db="EMBL/GenBank/DDBJ databases">
        <title>Complete sequence of Pelobacter carbinolicus DSM 2380.</title>
        <authorList>
            <person name="Copeland A."/>
            <person name="Lucas S."/>
            <person name="Lapidus A."/>
            <person name="Barry K."/>
            <person name="Detter J.C."/>
            <person name="Glavina T."/>
            <person name="Hammon N."/>
            <person name="Israni S."/>
            <person name="Pitluck S."/>
            <person name="Chertkov O."/>
            <person name="Schmutz J."/>
            <person name="Larimer F."/>
            <person name="Land M."/>
            <person name="Kyrpides N."/>
            <person name="Ivanova N."/>
            <person name="Richardson P."/>
        </authorList>
    </citation>
    <scope>NUCLEOTIDE SEQUENCE [LARGE SCALE GENOMIC DNA]</scope>
    <source>
        <strain evidence="2">DSM 2380 / NBRC 103641 / GraBd1</strain>
    </source>
</reference>
<dbReference type="NCBIfam" id="NF043052">
    <property type="entry name" value="DodecBact"/>
    <property type="match status" value="1"/>
</dbReference>
<dbReference type="Pfam" id="PF07311">
    <property type="entry name" value="Dodecin"/>
    <property type="match status" value="1"/>
</dbReference>
<sequence>MYGKERVYKKVEVIGVSPTSIDDAIKAALHRAHHSLEKVSWFEVEEMRGHVNDDGEIAEYQVILKVAFKLK</sequence>
<dbReference type="RefSeq" id="WP_011342800.1">
    <property type="nucleotide sequence ID" value="NC_007498.2"/>
</dbReference>
<dbReference type="eggNOG" id="COG3360">
    <property type="taxonomic scope" value="Bacteria"/>
</dbReference>
<dbReference type="Gene3D" id="3.30.1660.10">
    <property type="entry name" value="Flavin-binding protein dodecin"/>
    <property type="match status" value="1"/>
</dbReference>
<name>Q3A060_SYNC1</name>
<reference evidence="1 2" key="2">
    <citation type="journal article" date="2012" name="BMC Genomics">
        <title>The genome of Pelobacter carbinolicus reveals surprising metabolic capabilities and physiological features.</title>
        <authorList>
            <person name="Aklujkar M."/>
            <person name="Haveman S.A."/>
            <person name="Didonato R.Jr."/>
            <person name="Chertkov O."/>
            <person name="Han C.S."/>
            <person name="Land M.L."/>
            <person name="Brown P."/>
            <person name="Lovley D.R."/>
        </authorList>
    </citation>
    <scope>NUCLEOTIDE SEQUENCE [LARGE SCALE GENOMIC DNA]</scope>
    <source>
        <strain evidence="2">DSM 2380 / NBRC 103641 / GraBd1</strain>
    </source>
</reference>
<dbReference type="InterPro" id="IPR050049">
    <property type="entry name" value="Dodecin_bact"/>
</dbReference>
<keyword evidence="2" id="KW-1185">Reference proteome</keyword>
<dbReference type="InterPro" id="IPR009923">
    <property type="entry name" value="Dodecin"/>
</dbReference>
<dbReference type="InterPro" id="IPR036694">
    <property type="entry name" value="Dodecin-like_sf"/>
</dbReference>
<dbReference type="PANTHER" id="PTHR39324:SF1">
    <property type="entry name" value="CALCIUM DODECIN"/>
    <property type="match status" value="1"/>
</dbReference>
<evidence type="ECO:0000313" key="2">
    <source>
        <dbReference type="Proteomes" id="UP000002534"/>
    </source>
</evidence>
<dbReference type="HOGENOM" id="CLU_161196_1_1_7"/>
<dbReference type="AlphaFoldDB" id="Q3A060"/>
<dbReference type="Proteomes" id="UP000002534">
    <property type="component" value="Chromosome"/>
</dbReference>
<dbReference type="PANTHER" id="PTHR39324">
    <property type="entry name" value="CALCIUM DODECIN"/>
    <property type="match status" value="1"/>
</dbReference>
<evidence type="ECO:0000313" key="1">
    <source>
        <dbReference type="EMBL" id="ABA90247.1"/>
    </source>
</evidence>